<evidence type="ECO:0000313" key="3">
    <source>
        <dbReference type="Proteomes" id="UP001054945"/>
    </source>
</evidence>
<comment type="caution">
    <text evidence="2">The sequence shown here is derived from an EMBL/GenBank/DDBJ whole genome shotgun (WGS) entry which is preliminary data.</text>
</comment>
<protein>
    <submittedName>
        <fullName evidence="2">Uncharacterized protein</fullName>
    </submittedName>
</protein>
<feature type="transmembrane region" description="Helical" evidence="1">
    <location>
        <begin position="57"/>
        <end position="83"/>
    </location>
</feature>
<keyword evidence="1" id="KW-0472">Membrane</keyword>
<sequence>MASFETLLYNNLKCAPIEMRQLNLTLYGYFLNFFLWVKSHESPKPVAQFTFLSFHQFLDNILGVSAVQCVFSSWVATVICAPFTKTEKRNRSFQRPTNLKFSVAFPEKTWEFSVHHGLLHHGLFVHHQYHIYINLP</sequence>
<keyword evidence="1" id="KW-1133">Transmembrane helix</keyword>
<organism evidence="2 3">
    <name type="scientific">Caerostris extrusa</name>
    <name type="common">Bark spider</name>
    <name type="synonym">Caerostris bankana</name>
    <dbReference type="NCBI Taxonomy" id="172846"/>
    <lineage>
        <taxon>Eukaryota</taxon>
        <taxon>Metazoa</taxon>
        <taxon>Ecdysozoa</taxon>
        <taxon>Arthropoda</taxon>
        <taxon>Chelicerata</taxon>
        <taxon>Arachnida</taxon>
        <taxon>Araneae</taxon>
        <taxon>Araneomorphae</taxon>
        <taxon>Entelegynae</taxon>
        <taxon>Araneoidea</taxon>
        <taxon>Araneidae</taxon>
        <taxon>Caerostris</taxon>
    </lineage>
</organism>
<proteinExistence type="predicted"/>
<keyword evidence="3" id="KW-1185">Reference proteome</keyword>
<dbReference type="AlphaFoldDB" id="A0AAV4XEV3"/>
<accession>A0AAV4XEV3</accession>
<reference evidence="2 3" key="1">
    <citation type="submission" date="2021-06" db="EMBL/GenBank/DDBJ databases">
        <title>Caerostris extrusa draft genome.</title>
        <authorList>
            <person name="Kono N."/>
            <person name="Arakawa K."/>
        </authorList>
    </citation>
    <scope>NUCLEOTIDE SEQUENCE [LARGE SCALE GENOMIC DNA]</scope>
</reference>
<gene>
    <name evidence="2" type="ORF">CEXT_387841</name>
</gene>
<dbReference type="EMBL" id="BPLR01017542">
    <property type="protein sequence ID" value="GIY92491.1"/>
    <property type="molecule type" value="Genomic_DNA"/>
</dbReference>
<keyword evidence="1" id="KW-0812">Transmembrane</keyword>
<evidence type="ECO:0000313" key="2">
    <source>
        <dbReference type="EMBL" id="GIY92491.1"/>
    </source>
</evidence>
<evidence type="ECO:0000256" key="1">
    <source>
        <dbReference type="SAM" id="Phobius"/>
    </source>
</evidence>
<dbReference type="Proteomes" id="UP001054945">
    <property type="component" value="Unassembled WGS sequence"/>
</dbReference>
<name>A0AAV4XEV3_CAEEX</name>